<dbReference type="Gene3D" id="3.40.50.2000">
    <property type="entry name" value="Glycogen Phosphorylase B"/>
    <property type="match status" value="2"/>
</dbReference>
<dbReference type="CDD" id="cd03794">
    <property type="entry name" value="GT4_WbuB-like"/>
    <property type="match status" value="1"/>
</dbReference>
<sequence length="423" mass="48479">MKKVLIVTYYWPPAGGPGVQRWLKFVKYLRDFDVEPIVYVPENPHYPIEDSTLEKEVLKDIKILSQPLFEPYGLAKIFSSKKTKRISSGIIQTKNQSIVEKFMLWVRGNFFIPDARKFWVKPSVAYLNNVIDEEQIQTVITTGPPHSVHLIGHQLKNAKSVKWVADFRDPWTSIGYHKKLKLTKASQKKHKNLEREVLNGADQIVVTSATTKKEFESLTSKPIEVITNGYDVGPAVEYSLDRNFTISHIGSLLTGRNPINLWKALSRLASEDPVFRADLQLEFMGVVSKDVMDSMYKHELGPYIKMRGYGTHTDAQRRQRQSQLLLLVEIDSLETKGIIPGKLFEYMAAKRPILAVGPKDWEVGQLIKETNSGVIFDYEDKDVLINQILEWYAEFKKNSLVCQSKNIEQFSRQNLTAHLAQLL</sequence>
<reference evidence="3" key="1">
    <citation type="journal article" date="2019" name="Int. J. Syst. Evol. Microbiol.">
        <title>The Global Catalogue of Microorganisms (GCM) 10K type strain sequencing project: providing services to taxonomists for standard genome sequencing and annotation.</title>
        <authorList>
            <consortium name="The Broad Institute Genomics Platform"/>
            <consortium name="The Broad Institute Genome Sequencing Center for Infectious Disease"/>
            <person name="Wu L."/>
            <person name="Ma J."/>
        </authorList>
    </citation>
    <scope>NUCLEOTIDE SEQUENCE [LARGE SCALE GENOMIC DNA]</scope>
    <source>
        <strain evidence="3">CECT 7477</strain>
    </source>
</reference>
<protein>
    <submittedName>
        <fullName evidence="2">Glycosyltransferase family 4 protein</fullName>
    </submittedName>
</protein>
<accession>A0ABV8JUS6</accession>
<dbReference type="Proteomes" id="UP001595814">
    <property type="component" value="Unassembled WGS sequence"/>
</dbReference>
<dbReference type="Pfam" id="PF13439">
    <property type="entry name" value="Glyco_transf_4"/>
    <property type="match status" value="1"/>
</dbReference>
<comment type="caution">
    <text evidence="2">The sequence shown here is derived from an EMBL/GenBank/DDBJ whole genome shotgun (WGS) entry which is preliminary data.</text>
</comment>
<feature type="domain" description="Glycosyltransferase subfamily 4-like N-terminal" evidence="1">
    <location>
        <begin position="108"/>
        <end position="232"/>
    </location>
</feature>
<dbReference type="RefSeq" id="WP_192463057.1">
    <property type="nucleotide sequence ID" value="NZ_JACYFJ010000005.1"/>
</dbReference>
<keyword evidence="3" id="KW-1185">Reference proteome</keyword>
<dbReference type="InterPro" id="IPR028098">
    <property type="entry name" value="Glyco_trans_4-like_N"/>
</dbReference>
<evidence type="ECO:0000313" key="3">
    <source>
        <dbReference type="Proteomes" id="UP001595814"/>
    </source>
</evidence>
<dbReference type="EMBL" id="JBHSAW010000025">
    <property type="protein sequence ID" value="MFC4097773.1"/>
    <property type="molecule type" value="Genomic_DNA"/>
</dbReference>
<name>A0ABV8JUS6_9FLAO</name>
<organism evidence="2 3">
    <name type="scientific">Euzebyella saccharophila</name>
    <dbReference type="NCBI Taxonomy" id="679664"/>
    <lineage>
        <taxon>Bacteria</taxon>
        <taxon>Pseudomonadati</taxon>
        <taxon>Bacteroidota</taxon>
        <taxon>Flavobacteriia</taxon>
        <taxon>Flavobacteriales</taxon>
        <taxon>Flavobacteriaceae</taxon>
        <taxon>Euzebyella</taxon>
    </lineage>
</organism>
<gene>
    <name evidence="2" type="ORF">ACFOUT_17945</name>
</gene>
<evidence type="ECO:0000313" key="2">
    <source>
        <dbReference type="EMBL" id="MFC4097773.1"/>
    </source>
</evidence>
<proteinExistence type="predicted"/>
<dbReference type="SUPFAM" id="SSF53756">
    <property type="entry name" value="UDP-Glycosyltransferase/glycogen phosphorylase"/>
    <property type="match status" value="1"/>
</dbReference>
<evidence type="ECO:0000259" key="1">
    <source>
        <dbReference type="Pfam" id="PF13439"/>
    </source>
</evidence>